<evidence type="ECO:0000313" key="2">
    <source>
        <dbReference type="EMBL" id="GGB91757.1"/>
    </source>
</evidence>
<dbReference type="EMBL" id="BMIJ01000003">
    <property type="protein sequence ID" value="GGB91757.1"/>
    <property type="molecule type" value="Genomic_DNA"/>
</dbReference>
<dbReference type="Pfam" id="PF12680">
    <property type="entry name" value="SnoaL_2"/>
    <property type="match status" value="1"/>
</dbReference>
<accession>A0ABQ1KCH4</accession>
<dbReference type="InterPro" id="IPR032710">
    <property type="entry name" value="NTF2-like_dom_sf"/>
</dbReference>
<dbReference type="InterPro" id="IPR037401">
    <property type="entry name" value="SnoaL-like"/>
</dbReference>
<dbReference type="RefSeq" id="WP_188747328.1">
    <property type="nucleotide sequence ID" value="NZ_BMIJ01000003.1"/>
</dbReference>
<dbReference type="Proteomes" id="UP000629025">
    <property type="component" value="Unassembled WGS sequence"/>
</dbReference>
<protein>
    <recommendedName>
        <fullName evidence="1">SnoaL-like domain-containing protein</fullName>
    </recommendedName>
</protein>
<reference evidence="3" key="1">
    <citation type="journal article" date="2019" name="Int. J. Syst. Evol. Microbiol.">
        <title>The Global Catalogue of Microorganisms (GCM) 10K type strain sequencing project: providing services to taxonomists for standard genome sequencing and annotation.</title>
        <authorList>
            <consortium name="The Broad Institute Genomics Platform"/>
            <consortium name="The Broad Institute Genome Sequencing Center for Infectious Disease"/>
            <person name="Wu L."/>
            <person name="Ma J."/>
        </authorList>
    </citation>
    <scope>NUCLEOTIDE SEQUENCE [LARGE SCALE GENOMIC DNA]</scope>
    <source>
        <strain evidence="3">CGMCC 1.15341</strain>
    </source>
</reference>
<evidence type="ECO:0000313" key="3">
    <source>
        <dbReference type="Proteomes" id="UP000629025"/>
    </source>
</evidence>
<proteinExistence type="predicted"/>
<dbReference type="SUPFAM" id="SSF54427">
    <property type="entry name" value="NTF2-like"/>
    <property type="match status" value="1"/>
</dbReference>
<dbReference type="Gene3D" id="3.10.450.50">
    <property type="match status" value="1"/>
</dbReference>
<feature type="domain" description="SnoaL-like" evidence="1">
    <location>
        <begin position="16"/>
        <end position="114"/>
    </location>
</feature>
<gene>
    <name evidence="2" type="ORF">GCM10011352_17270</name>
</gene>
<comment type="caution">
    <text evidence="2">The sequence shown here is derived from an EMBL/GenBank/DDBJ whole genome shotgun (WGS) entry which is preliminary data.</text>
</comment>
<name>A0ABQ1KCH4_9GAMM</name>
<sequence>MTNTEHETLLRRYADLLQTLTPDRVDQMLQLLAEDVEFKDPFNHTTSKAGYRAVMMDMFASLDNIQFRVKQIDATPTGGYLIWEFSAFSNITKAIHAEGVSHILINAEGKISHHQDYWDGSRIMDGIPLLGRIVKSVRNKAGQIEKEST</sequence>
<organism evidence="2 3">
    <name type="scientific">Marinobacterium zhoushanense</name>
    <dbReference type="NCBI Taxonomy" id="1679163"/>
    <lineage>
        <taxon>Bacteria</taxon>
        <taxon>Pseudomonadati</taxon>
        <taxon>Pseudomonadota</taxon>
        <taxon>Gammaproteobacteria</taxon>
        <taxon>Oceanospirillales</taxon>
        <taxon>Oceanospirillaceae</taxon>
        <taxon>Marinobacterium</taxon>
    </lineage>
</organism>
<keyword evidence="3" id="KW-1185">Reference proteome</keyword>
<evidence type="ECO:0000259" key="1">
    <source>
        <dbReference type="Pfam" id="PF12680"/>
    </source>
</evidence>